<dbReference type="Gene3D" id="3.40.50.300">
    <property type="entry name" value="P-loop containing nucleotide triphosphate hydrolases"/>
    <property type="match status" value="1"/>
</dbReference>
<protein>
    <recommendedName>
        <fullName evidence="2">G domain-containing protein</fullName>
    </recommendedName>
</protein>
<name>D3B1H7_HETP5</name>
<feature type="domain" description="G" evidence="2">
    <location>
        <begin position="96"/>
        <end position="215"/>
    </location>
</feature>
<dbReference type="OMA" id="CFECTEH"/>
<feature type="compositionally biased region" description="Low complexity" evidence="1">
    <location>
        <begin position="354"/>
        <end position="379"/>
    </location>
</feature>
<accession>D3B1H7</accession>
<dbReference type="STRING" id="670386.D3B1H7"/>
<dbReference type="InterPro" id="IPR006073">
    <property type="entry name" value="GTP-bd"/>
</dbReference>
<feature type="region of interest" description="Disordered" evidence="1">
    <location>
        <begin position="345"/>
        <end position="391"/>
    </location>
</feature>
<dbReference type="Proteomes" id="UP000001396">
    <property type="component" value="Unassembled WGS sequence"/>
</dbReference>
<evidence type="ECO:0000313" key="3">
    <source>
        <dbReference type="EMBL" id="EFA85151.1"/>
    </source>
</evidence>
<dbReference type="Gene3D" id="2.60.40.790">
    <property type="match status" value="1"/>
</dbReference>
<dbReference type="GeneID" id="31357675"/>
<dbReference type="PANTHER" id="PTHR34726:SF3">
    <property type="entry name" value="GUANYLATE-BINDING PROTEIN N-TERMINAL DOMAIN-CONTAINING PROTEIN-RELATED"/>
    <property type="match status" value="1"/>
</dbReference>
<dbReference type="InterPro" id="IPR027417">
    <property type="entry name" value="P-loop_NTPase"/>
</dbReference>
<organism evidence="3 4">
    <name type="scientific">Heterostelium pallidum (strain ATCC 26659 / Pp 5 / PN500)</name>
    <name type="common">Cellular slime mold</name>
    <name type="synonym">Polysphondylium pallidum</name>
    <dbReference type="NCBI Taxonomy" id="670386"/>
    <lineage>
        <taxon>Eukaryota</taxon>
        <taxon>Amoebozoa</taxon>
        <taxon>Evosea</taxon>
        <taxon>Eumycetozoa</taxon>
        <taxon>Dictyostelia</taxon>
        <taxon>Acytosteliales</taxon>
        <taxon>Acytosteliaceae</taxon>
        <taxon>Heterostelium</taxon>
    </lineage>
</organism>
<dbReference type="EMBL" id="ADBJ01000008">
    <property type="protein sequence ID" value="EFA85151.1"/>
    <property type="molecule type" value="Genomic_DNA"/>
</dbReference>
<comment type="caution">
    <text evidence="3">The sequence shown here is derived from an EMBL/GenBank/DDBJ whole genome shotgun (WGS) entry which is preliminary data.</text>
</comment>
<dbReference type="PANTHER" id="PTHR34726">
    <property type="entry name" value="GBP DOMAIN-CONTAINING PROTEIN"/>
    <property type="match status" value="1"/>
</dbReference>
<evidence type="ECO:0000259" key="2">
    <source>
        <dbReference type="Pfam" id="PF01926"/>
    </source>
</evidence>
<evidence type="ECO:0000256" key="1">
    <source>
        <dbReference type="SAM" id="MobiDB-lite"/>
    </source>
</evidence>
<feature type="compositionally biased region" description="Polar residues" evidence="1">
    <location>
        <begin position="380"/>
        <end position="390"/>
    </location>
</feature>
<keyword evidence="4" id="KW-1185">Reference proteome</keyword>
<dbReference type="SUPFAM" id="SSF52540">
    <property type="entry name" value="P-loop containing nucleoside triphosphate hydrolases"/>
    <property type="match status" value="1"/>
</dbReference>
<evidence type="ECO:0000313" key="4">
    <source>
        <dbReference type="Proteomes" id="UP000001396"/>
    </source>
</evidence>
<dbReference type="Pfam" id="PF01926">
    <property type="entry name" value="MMR_HSR1"/>
    <property type="match status" value="1"/>
</dbReference>
<sequence>MNFNNWLYYLRSKDYEKFSQDHKNKYDIVVKVDSLLDLKSGWSVTYPLLDEFKKCNDWSNSVFANIIKPNEDQKLMENAAFFKAKEDIVSKKRSVVSILGLYNRGKSYILARIFGLDLSSSYFAHTEGLSIVTSRASITDVLIGLDTKGSQKPVPKGDDFKIKDAEATERFLQSLSLSMSDIVLIVVNRLTRDDQSYIKQVKQRFNKKSIIIVHNLSHVNTIKELDGVINEELIKCFECTEHKILDQSKYWTSLDGTRHVVMAKDEMVKDPQTQHLKKAENAGLTYNKLTIELLRSWLTSSASTNHAHSDLIVDIVDYTKKVIGSYLEIKSDKFKTSITPLPLSNKEDCGSAKSTPSSSPNLQSSKDIINNNNNNDNNNFKSDSQDSPLTNIKLVSDENSGIIRFDPPINEELKYADIRFNMVGIISEINSTTNARVEEDGNHYYVSLDCTGFLQNDINFHFENTDGGSKIKVTTNKMREFQSKGNEIHNDFNKQLIRPLEWSYIFPSPIKQRTKNDLKGCVKLEHGILEIKLTKYKTEDEGDDVDIFA</sequence>
<dbReference type="InterPro" id="IPR008978">
    <property type="entry name" value="HSP20-like_chaperone"/>
</dbReference>
<dbReference type="CDD" id="cd06464">
    <property type="entry name" value="ACD_sHsps-like"/>
    <property type="match status" value="1"/>
</dbReference>
<dbReference type="InParanoid" id="D3B1H7"/>
<dbReference type="AlphaFoldDB" id="D3B1H7"/>
<proteinExistence type="predicted"/>
<gene>
    <name evidence="3" type="ORF">PPL_02150</name>
</gene>
<reference evidence="3 4" key="1">
    <citation type="journal article" date="2011" name="Genome Res.">
        <title>Phylogeny-wide analysis of social amoeba genomes highlights ancient origins for complex intercellular communication.</title>
        <authorList>
            <person name="Heidel A.J."/>
            <person name="Lawal H.M."/>
            <person name="Felder M."/>
            <person name="Schilde C."/>
            <person name="Helps N.R."/>
            <person name="Tunggal B."/>
            <person name="Rivero F."/>
            <person name="John U."/>
            <person name="Schleicher M."/>
            <person name="Eichinger L."/>
            <person name="Platzer M."/>
            <person name="Noegel A.A."/>
            <person name="Schaap P."/>
            <person name="Gloeckner G."/>
        </authorList>
    </citation>
    <scope>NUCLEOTIDE SEQUENCE [LARGE SCALE GENOMIC DNA]</scope>
    <source>
        <strain evidence="4">ATCC 26659 / Pp 5 / PN500</strain>
    </source>
</reference>
<dbReference type="GO" id="GO:0005525">
    <property type="term" value="F:GTP binding"/>
    <property type="evidence" value="ECO:0007669"/>
    <property type="project" value="InterPro"/>
</dbReference>
<dbReference type="RefSeq" id="XP_020437260.1">
    <property type="nucleotide sequence ID" value="XM_020573143.1"/>
</dbReference>